<reference evidence="1 2" key="2">
    <citation type="journal article" date="2022" name="Mol. Ecol. Resour.">
        <title>The genomes of chicory, endive, great burdock and yacon provide insights into Asteraceae paleo-polyploidization history and plant inulin production.</title>
        <authorList>
            <person name="Fan W."/>
            <person name="Wang S."/>
            <person name="Wang H."/>
            <person name="Wang A."/>
            <person name="Jiang F."/>
            <person name="Liu H."/>
            <person name="Zhao H."/>
            <person name="Xu D."/>
            <person name="Zhang Y."/>
        </authorList>
    </citation>
    <scope>NUCLEOTIDE SEQUENCE [LARGE SCALE GENOMIC DNA]</scope>
    <source>
        <strain evidence="2">cv. Niubang</strain>
    </source>
</reference>
<keyword evidence="2" id="KW-1185">Reference proteome</keyword>
<comment type="caution">
    <text evidence="1">The sequence shown here is derived from an EMBL/GenBank/DDBJ whole genome shotgun (WGS) entry which is preliminary data.</text>
</comment>
<sequence length="468" mass="52403">MDDPTSPMALASCMPLSITWTLRNIHSLSYFGSLFMHCACSTINLDHHLPTMVQQPLEQGDLFSRRCILVNGPVIVGAGPSGLAVGAGLRQQGVPFVILDRANCIASLWQNKTYDRLKLHLPKQFCQLPFFPFPPNFPEYPSKYQFVDYLESYAKKFEINPRFNESVHSAKYDETCGLWRVRTVVNDCEVEYICRWLVVATGENAEKVEPDFQGLDEFGGHVMHACDYRSGEAYQGKRILVVGCGNSGMEVSLDLCHHNAFPFMVVRSSVHVLPREISGRSTFELATSLMKWLPVKMVDKILLILARCTLGNLEKYGIKRPLMGPLELKNTHGKTPVLDIGTLKKIKSGKIQIVPGIKKFSRGLVELVNGENLEMDSVILATGYCSNVPSWLKESDLFSEEGMPTTPFPEGWKGKSGLYAVGFTKRGLSGASFDAIRVSQDIAKFWNQETRSQTNHYVTVSCDRRCNK</sequence>
<reference evidence="2" key="1">
    <citation type="journal article" date="2022" name="Mol. Ecol. Resour.">
        <title>The genomes of chicory, endive, great burdock and yacon provide insights into Asteraceae palaeo-polyploidization history and plant inulin production.</title>
        <authorList>
            <person name="Fan W."/>
            <person name="Wang S."/>
            <person name="Wang H."/>
            <person name="Wang A."/>
            <person name="Jiang F."/>
            <person name="Liu H."/>
            <person name="Zhao H."/>
            <person name="Xu D."/>
            <person name="Zhang Y."/>
        </authorList>
    </citation>
    <scope>NUCLEOTIDE SEQUENCE [LARGE SCALE GENOMIC DNA]</scope>
    <source>
        <strain evidence="2">cv. Niubang</strain>
    </source>
</reference>
<gene>
    <name evidence="1" type="ORF">L6452_23784</name>
</gene>
<evidence type="ECO:0000313" key="2">
    <source>
        <dbReference type="Proteomes" id="UP001055879"/>
    </source>
</evidence>
<evidence type="ECO:0000313" key="1">
    <source>
        <dbReference type="EMBL" id="KAI3706201.1"/>
    </source>
</evidence>
<proteinExistence type="predicted"/>
<protein>
    <submittedName>
        <fullName evidence="1">Uncharacterized protein</fullName>
    </submittedName>
</protein>
<accession>A0ACB9A8X8</accession>
<organism evidence="1 2">
    <name type="scientific">Arctium lappa</name>
    <name type="common">Greater burdock</name>
    <name type="synonym">Lappa major</name>
    <dbReference type="NCBI Taxonomy" id="4217"/>
    <lineage>
        <taxon>Eukaryota</taxon>
        <taxon>Viridiplantae</taxon>
        <taxon>Streptophyta</taxon>
        <taxon>Embryophyta</taxon>
        <taxon>Tracheophyta</taxon>
        <taxon>Spermatophyta</taxon>
        <taxon>Magnoliopsida</taxon>
        <taxon>eudicotyledons</taxon>
        <taxon>Gunneridae</taxon>
        <taxon>Pentapetalae</taxon>
        <taxon>asterids</taxon>
        <taxon>campanulids</taxon>
        <taxon>Asterales</taxon>
        <taxon>Asteraceae</taxon>
        <taxon>Carduoideae</taxon>
        <taxon>Cardueae</taxon>
        <taxon>Arctiinae</taxon>
        <taxon>Arctium</taxon>
    </lineage>
</organism>
<dbReference type="EMBL" id="CM042054">
    <property type="protein sequence ID" value="KAI3706201.1"/>
    <property type="molecule type" value="Genomic_DNA"/>
</dbReference>
<dbReference type="Proteomes" id="UP001055879">
    <property type="component" value="Linkage Group LG08"/>
</dbReference>
<name>A0ACB9A8X8_ARCLA</name>